<reference evidence="8" key="1">
    <citation type="journal article" date="2019" name="Int. J. Syst. Evol. Microbiol.">
        <title>The Global Catalogue of Microorganisms (GCM) 10K type strain sequencing project: providing services to taxonomists for standard genome sequencing and annotation.</title>
        <authorList>
            <consortium name="The Broad Institute Genomics Platform"/>
            <consortium name="The Broad Institute Genome Sequencing Center for Infectious Disease"/>
            <person name="Wu L."/>
            <person name="Ma J."/>
        </authorList>
    </citation>
    <scope>NUCLEOTIDE SEQUENCE [LARGE SCALE GENOMIC DNA]</scope>
    <source>
        <strain evidence="8">CECT 7698</strain>
    </source>
</reference>
<proteinExistence type="predicted"/>
<evidence type="ECO:0000256" key="1">
    <source>
        <dbReference type="ARBA" id="ARBA00004196"/>
    </source>
</evidence>
<name>A0ABV7LPX9_9GAMM</name>
<organism evidence="7 8">
    <name type="scientific">Litchfieldella rifensis</name>
    <dbReference type="NCBI Taxonomy" id="762643"/>
    <lineage>
        <taxon>Bacteria</taxon>
        <taxon>Pseudomonadati</taxon>
        <taxon>Pseudomonadota</taxon>
        <taxon>Gammaproteobacteria</taxon>
        <taxon>Oceanospirillales</taxon>
        <taxon>Halomonadaceae</taxon>
        <taxon>Litchfieldella</taxon>
    </lineage>
</organism>
<comment type="subcellular location">
    <subcellularLocation>
        <location evidence="1">Cell envelope</location>
    </subcellularLocation>
</comment>
<dbReference type="EMBL" id="JBHRUG010000026">
    <property type="protein sequence ID" value="MFC3284429.1"/>
    <property type="molecule type" value="Genomic_DNA"/>
</dbReference>
<dbReference type="Pfam" id="PF23892">
    <property type="entry name" value="Ig_CycH"/>
    <property type="match status" value="1"/>
</dbReference>
<dbReference type="InterPro" id="IPR056412">
    <property type="entry name" value="Ig_CycH"/>
</dbReference>
<keyword evidence="3" id="KW-0201">Cytochrome c-type biogenesis</keyword>
<accession>A0ABV7LPX9</accession>
<dbReference type="NCBIfam" id="TIGR03142">
    <property type="entry name" value="cytochro_ccmI"/>
    <property type="match status" value="1"/>
</dbReference>
<evidence type="ECO:0000256" key="3">
    <source>
        <dbReference type="ARBA" id="ARBA00022748"/>
    </source>
</evidence>
<keyword evidence="4" id="KW-0802">TPR repeat</keyword>
<comment type="caution">
    <text evidence="7">The sequence shown here is derived from an EMBL/GenBank/DDBJ whole genome shotgun (WGS) entry which is preliminary data.</text>
</comment>
<gene>
    <name evidence="7" type="primary">ccmI</name>
    <name evidence="7" type="ORF">ACFOEV_12530</name>
</gene>
<dbReference type="InterPro" id="IPR017560">
    <property type="entry name" value="Cyt_c_biogenesis_CcmI"/>
</dbReference>
<feature type="domain" description="Cytochrome c-type biogenesis protein H TPR" evidence="6">
    <location>
        <begin position="158"/>
        <end position="260"/>
    </location>
</feature>
<dbReference type="InterPro" id="IPR051263">
    <property type="entry name" value="C-type_cytochrome_biogenesis"/>
</dbReference>
<evidence type="ECO:0000256" key="4">
    <source>
        <dbReference type="ARBA" id="ARBA00022803"/>
    </source>
</evidence>
<dbReference type="RefSeq" id="WP_386774403.1">
    <property type="nucleotide sequence ID" value="NZ_JBHRUG010000026.1"/>
</dbReference>
<evidence type="ECO:0000256" key="2">
    <source>
        <dbReference type="ARBA" id="ARBA00022737"/>
    </source>
</evidence>
<evidence type="ECO:0000313" key="8">
    <source>
        <dbReference type="Proteomes" id="UP001595579"/>
    </source>
</evidence>
<sequence>MTLLWVAFGLLLLPALWLLVMPLRTAGTVHAAQRDFEADDRTAQQNVAVYRRRLASLEAALERGEIDRGRFDEDRLDLERSLLEDTEGLQRRPLKSPTAGRVAVPVVVLGVVVASVLWYQHQGAEGDLALHAIQQEVLNQPDGSLSMMVERLEEEAVRQPDNPNVWMALFPLYRDSNQGGKAIEALERLIELEGRQPALLAQLAQIRFFVANRTLTDEVQALVDETLERDPRQPTVLGMLGIHAFDRARYEEAIDYWRRAIAGFDDPGSAAALREGIAVAQQRLGVPPDELETASSQGPGIRVRITLDEALRDQVSEDATVFVVARDLQGELPPLAVTRAQVAELPLTVTLDDTSAMSDRARLSQVDEARVVVRVSASGQATPQAGDLFGDRDAVAVGDTDGEPVDVVIDRVVE</sequence>
<evidence type="ECO:0000259" key="5">
    <source>
        <dbReference type="Pfam" id="PF23892"/>
    </source>
</evidence>
<evidence type="ECO:0000259" key="6">
    <source>
        <dbReference type="Pfam" id="PF23914"/>
    </source>
</evidence>
<keyword evidence="2" id="KW-0677">Repeat</keyword>
<dbReference type="Gene3D" id="1.25.40.10">
    <property type="entry name" value="Tetratricopeptide repeat domain"/>
    <property type="match status" value="1"/>
</dbReference>
<dbReference type="InterPro" id="IPR011990">
    <property type="entry name" value="TPR-like_helical_dom_sf"/>
</dbReference>
<keyword evidence="8" id="KW-1185">Reference proteome</keyword>
<protein>
    <submittedName>
        <fullName evidence="7">C-type cytochrome biogenesis protein CcmI</fullName>
    </submittedName>
</protein>
<dbReference type="SUPFAM" id="SSF48452">
    <property type="entry name" value="TPR-like"/>
    <property type="match status" value="1"/>
</dbReference>
<dbReference type="InterPro" id="IPR056413">
    <property type="entry name" value="TPR_CcmH_CycH"/>
</dbReference>
<dbReference type="Pfam" id="PF23914">
    <property type="entry name" value="TPR_CcmH_CycH"/>
    <property type="match status" value="1"/>
</dbReference>
<dbReference type="PANTHER" id="PTHR47870">
    <property type="entry name" value="CYTOCHROME C-TYPE BIOGENESIS PROTEIN CCMH"/>
    <property type="match status" value="1"/>
</dbReference>
<dbReference type="PANTHER" id="PTHR47870:SF4">
    <property type="entry name" value="CYTOCHROME C-TYPE BIOGENESIS PROTEIN CYCH"/>
    <property type="match status" value="1"/>
</dbReference>
<dbReference type="Proteomes" id="UP001595579">
    <property type="component" value="Unassembled WGS sequence"/>
</dbReference>
<feature type="domain" description="Cytochrome c-type biogenesis protein H Ig-like" evidence="5">
    <location>
        <begin position="301"/>
        <end position="410"/>
    </location>
</feature>
<evidence type="ECO:0000313" key="7">
    <source>
        <dbReference type="EMBL" id="MFC3284429.1"/>
    </source>
</evidence>